<accession>A0ABS0F156</accession>
<evidence type="ECO:0000256" key="5">
    <source>
        <dbReference type="ARBA" id="ARBA00022963"/>
    </source>
</evidence>
<dbReference type="InterPro" id="IPR025202">
    <property type="entry name" value="PLD-like_dom"/>
</dbReference>
<evidence type="ECO:0000313" key="8">
    <source>
        <dbReference type="EMBL" id="MBF8377017.1"/>
    </source>
</evidence>
<dbReference type="SUPFAM" id="SSF56024">
    <property type="entry name" value="Phospholipase D/nuclease"/>
    <property type="match status" value="2"/>
</dbReference>
<protein>
    <recommendedName>
        <fullName evidence="3">phospholipase D</fullName>
        <ecNumber evidence="3">3.1.4.4</ecNumber>
    </recommendedName>
</protein>
<dbReference type="EC" id="3.1.4.4" evidence="3"/>
<dbReference type="InterPro" id="IPR051406">
    <property type="entry name" value="PLD_domain"/>
</dbReference>
<feature type="domain" description="PLD phosphodiesterase" evidence="7">
    <location>
        <begin position="291"/>
        <end position="319"/>
    </location>
</feature>
<evidence type="ECO:0000256" key="3">
    <source>
        <dbReference type="ARBA" id="ARBA00012027"/>
    </source>
</evidence>
<evidence type="ECO:0000256" key="6">
    <source>
        <dbReference type="ARBA" id="ARBA00023098"/>
    </source>
</evidence>
<name>A0ABS0F156_9BACL</name>
<comment type="similarity">
    <text evidence="2">Belongs to the phospholipase D family.</text>
</comment>
<evidence type="ECO:0000256" key="1">
    <source>
        <dbReference type="ARBA" id="ARBA00000798"/>
    </source>
</evidence>
<organism evidence="8 9">
    <name type="scientific">Alicyclobacillus mali</name>
    <name type="common">ex Roth et al. 2021</name>
    <dbReference type="NCBI Taxonomy" id="1123961"/>
    <lineage>
        <taxon>Bacteria</taxon>
        <taxon>Bacillati</taxon>
        <taxon>Bacillota</taxon>
        <taxon>Bacilli</taxon>
        <taxon>Bacillales</taxon>
        <taxon>Alicyclobacillaceae</taxon>
        <taxon>Alicyclobacillus</taxon>
    </lineage>
</organism>
<dbReference type="PANTHER" id="PTHR43856:SF1">
    <property type="entry name" value="MITOCHONDRIAL CARDIOLIPIN HYDROLASE"/>
    <property type="match status" value="1"/>
</dbReference>
<evidence type="ECO:0000313" key="9">
    <source>
        <dbReference type="Proteomes" id="UP000642910"/>
    </source>
</evidence>
<evidence type="ECO:0000259" key="7">
    <source>
        <dbReference type="PROSITE" id="PS50035"/>
    </source>
</evidence>
<feature type="domain" description="PLD phosphodiesterase" evidence="7">
    <location>
        <begin position="144"/>
        <end position="170"/>
    </location>
</feature>
<sequence length="366" mass="40891">MHTRPRFFEHSTIRRCLRLPFRRWRALVFTSLLSALLTGCGLWPLPAEQGEKTPAPVKLSDGRAFLWSGDIKKQALAMIRASRHRLYVDIYECSDPDLLHALIAARRRGVEVRVVLDATEKHSMAVALPTLARAGIDVAPIRIKQGIDHVKMIIADGDVLIGGMNFGADSWANHDASVDLPGRADIFLPMFLWDAARAHGETAEAPEDRSPLISDRDIGPCVLRAIRGARREIDMEAFNLTDEDVVNALRWAVARGVSVNILVDPSQSRNRAAVESLRQAGALIRYYRPYGDELLHAKILDVDHGAFFIIGSANFTHQAFTYNHEADVELIRVPAFAEAFESDLHRQMARGSSYPIREKVASWDES</sequence>
<dbReference type="Proteomes" id="UP000642910">
    <property type="component" value="Unassembled WGS sequence"/>
</dbReference>
<proteinExistence type="inferred from homology"/>
<dbReference type="EMBL" id="JADPKZ010000030">
    <property type="protein sequence ID" value="MBF8377017.1"/>
    <property type="molecule type" value="Genomic_DNA"/>
</dbReference>
<keyword evidence="4" id="KW-0378">Hydrolase</keyword>
<evidence type="ECO:0000256" key="4">
    <source>
        <dbReference type="ARBA" id="ARBA00022801"/>
    </source>
</evidence>
<dbReference type="InterPro" id="IPR001736">
    <property type="entry name" value="PLipase_D/transphosphatidylase"/>
</dbReference>
<gene>
    <name evidence="8" type="ORF">IW967_03885</name>
</gene>
<dbReference type="Gene3D" id="3.30.870.10">
    <property type="entry name" value="Endonuclease Chain A"/>
    <property type="match status" value="2"/>
</dbReference>
<keyword evidence="6" id="KW-0443">Lipid metabolism</keyword>
<keyword evidence="5" id="KW-0442">Lipid degradation</keyword>
<evidence type="ECO:0000256" key="2">
    <source>
        <dbReference type="ARBA" id="ARBA00008664"/>
    </source>
</evidence>
<comment type="catalytic activity">
    <reaction evidence="1">
        <text>a 1,2-diacyl-sn-glycero-3-phosphocholine + H2O = a 1,2-diacyl-sn-glycero-3-phosphate + choline + H(+)</text>
        <dbReference type="Rhea" id="RHEA:14445"/>
        <dbReference type="ChEBI" id="CHEBI:15354"/>
        <dbReference type="ChEBI" id="CHEBI:15377"/>
        <dbReference type="ChEBI" id="CHEBI:15378"/>
        <dbReference type="ChEBI" id="CHEBI:57643"/>
        <dbReference type="ChEBI" id="CHEBI:58608"/>
        <dbReference type="EC" id="3.1.4.4"/>
    </reaction>
</comment>
<dbReference type="PROSITE" id="PS50035">
    <property type="entry name" value="PLD"/>
    <property type="match status" value="2"/>
</dbReference>
<comment type="caution">
    <text evidence="8">The sequence shown here is derived from an EMBL/GenBank/DDBJ whole genome shotgun (WGS) entry which is preliminary data.</text>
</comment>
<reference evidence="8 9" key="1">
    <citation type="submission" date="2020-11" db="EMBL/GenBank/DDBJ databases">
        <title>Genomic insight of Alicyclobacillus mali FL 18 reveals a new arsenic-resistant strain, with potential in environmental biotechnology.</title>
        <authorList>
            <person name="Fiorentino G."/>
            <person name="Gallo G."/>
            <person name="Aulitto M."/>
        </authorList>
    </citation>
    <scope>NUCLEOTIDE SEQUENCE [LARGE SCALE GENOMIC DNA]</scope>
    <source>
        <strain evidence="8 9">FL 18</strain>
    </source>
</reference>
<dbReference type="Pfam" id="PF13091">
    <property type="entry name" value="PLDc_2"/>
    <property type="match status" value="2"/>
</dbReference>
<keyword evidence="9" id="KW-1185">Reference proteome</keyword>
<dbReference type="SMART" id="SM00155">
    <property type="entry name" value="PLDc"/>
    <property type="match status" value="2"/>
</dbReference>
<dbReference type="PANTHER" id="PTHR43856">
    <property type="entry name" value="CARDIOLIPIN HYDROLASE"/>
    <property type="match status" value="1"/>
</dbReference>